<comment type="similarity">
    <text evidence="1">Belongs to the UPF0162 family.</text>
</comment>
<dbReference type="AlphaFoldDB" id="A0A6J4R5U5"/>
<dbReference type="InterPro" id="IPR032698">
    <property type="entry name" value="SirB1_N"/>
</dbReference>
<dbReference type="EMBL" id="CADCVL010000036">
    <property type="protein sequence ID" value="CAA9465040.1"/>
    <property type="molecule type" value="Genomic_DNA"/>
</dbReference>
<organism evidence="3">
    <name type="scientific">uncultured Solirubrobacteraceae bacterium</name>
    <dbReference type="NCBI Taxonomy" id="1162706"/>
    <lineage>
        <taxon>Bacteria</taxon>
        <taxon>Bacillati</taxon>
        <taxon>Actinomycetota</taxon>
        <taxon>Thermoleophilia</taxon>
        <taxon>Solirubrobacterales</taxon>
        <taxon>Solirubrobacteraceae</taxon>
        <taxon>environmental samples</taxon>
    </lineage>
</organism>
<protein>
    <submittedName>
        <fullName evidence="3">Protein sirB1</fullName>
    </submittedName>
</protein>
<evidence type="ECO:0000313" key="3">
    <source>
        <dbReference type="EMBL" id="CAA9465040.1"/>
    </source>
</evidence>
<accession>A0A6J4R5U5</accession>
<dbReference type="PANTHER" id="PTHR31350:SF21">
    <property type="entry name" value="F-BOX ONLY PROTEIN 21"/>
    <property type="match status" value="1"/>
</dbReference>
<dbReference type="PANTHER" id="PTHR31350">
    <property type="entry name" value="SI:DKEY-261L7.2"/>
    <property type="match status" value="1"/>
</dbReference>
<reference evidence="3" key="1">
    <citation type="submission" date="2020-02" db="EMBL/GenBank/DDBJ databases">
        <authorList>
            <person name="Meier V. D."/>
        </authorList>
    </citation>
    <scope>NUCLEOTIDE SEQUENCE</scope>
    <source>
        <strain evidence="3">AVDCRST_MAG65</strain>
    </source>
</reference>
<name>A0A6J4R5U5_9ACTN</name>
<gene>
    <name evidence="3" type="ORF">AVDCRST_MAG65-195</name>
</gene>
<dbReference type="Pfam" id="PF13369">
    <property type="entry name" value="Transglut_core2"/>
    <property type="match status" value="1"/>
</dbReference>
<evidence type="ECO:0000256" key="1">
    <source>
        <dbReference type="ARBA" id="ARBA00007100"/>
    </source>
</evidence>
<evidence type="ECO:0000259" key="2">
    <source>
        <dbReference type="Pfam" id="PF13369"/>
    </source>
</evidence>
<feature type="domain" description="Protein SirB1 N-terminal" evidence="2">
    <location>
        <begin position="40"/>
        <end position="169"/>
    </location>
</feature>
<proteinExistence type="inferred from homology"/>
<sequence>MSREPATFSALARAAEPPLDALALALAAEFRQVDAGAAMDALDALGAEIAIVAGSRPGAPEAEADACATVLGGRHGYAGDRAEYDDPRNSMLDVVIERRRGLPILLSVLYVEAARRAGVALSGVGLPGHFVVGHFGADPPLLLDPFSGGRSLGDDVSRARLRPWTAHEIALRMLNNLVPAFERRGDIGAALRAASMRLELPSVPALRETLELELKTLRARLN</sequence>